<accession>A0AAN6ZG40</accession>
<dbReference type="PANTHER" id="PTHR10720:SF0">
    <property type="entry name" value="HEME OXYGENASE"/>
    <property type="match status" value="1"/>
</dbReference>
<keyword evidence="5" id="KW-1185">Reference proteome</keyword>
<keyword evidence="3" id="KW-0408">Iron</keyword>
<evidence type="ECO:0000256" key="3">
    <source>
        <dbReference type="ARBA" id="ARBA00023004"/>
    </source>
</evidence>
<organism evidence="4 5">
    <name type="scientific">Trichocladium antarcticum</name>
    <dbReference type="NCBI Taxonomy" id="1450529"/>
    <lineage>
        <taxon>Eukaryota</taxon>
        <taxon>Fungi</taxon>
        <taxon>Dikarya</taxon>
        <taxon>Ascomycota</taxon>
        <taxon>Pezizomycotina</taxon>
        <taxon>Sordariomycetes</taxon>
        <taxon>Sordariomycetidae</taxon>
        <taxon>Sordariales</taxon>
        <taxon>Chaetomiaceae</taxon>
        <taxon>Trichocladium</taxon>
    </lineage>
</organism>
<sequence>METLDNPSSLQKQPYLGDSINIATRSVHAKLNKSILAYLPLALPPQTHNPSLYVSGLLHIAPVYLAFESLWQDLLDSHEQTQPSAEDDEHPPNPERVHSILRALHLPGLMRAESLLSDIRALTGWTDAVVDHEINAVSQTGPLADFLTHIHHTINNHPPTLIAYAWILYMALFSGGRFIRATLESAGPAFWHAAGWW</sequence>
<dbReference type="InterPro" id="IPR016084">
    <property type="entry name" value="Haem_Oase-like_multi-hlx"/>
</dbReference>
<keyword evidence="2" id="KW-0479">Metal-binding</keyword>
<dbReference type="CDD" id="cd19165">
    <property type="entry name" value="HemeO"/>
    <property type="match status" value="1"/>
</dbReference>
<dbReference type="GO" id="GO:0004392">
    <property type="term" value="F:heme oxygenase (decyclizing) activity"/>
    <property type="evidence" value="ECO:0007669"/>
    <property type="project" value="InterPro"/>
</dbReference>
<gene>
    <name evidence="4" type="ORF">BT67DRAFT_447599</name>
</gene>
<evidence type="ECO:0000313" key="5">
    <source>
        <dbReference type="Proteomes" id="UP001304895"/>
    </source>
</evidence>
<dbReference type="SUPFAM" id="SSF48613">
    <property type="entry name" value="Heme oxygenase-like"/>
    <property type="match status" value="1"/>
</dbReference>
<dbReference type="AlphaFoldDB" id="A0AAN6ZG40"/>
<dbReference type="Pfam" id="PF01126">
    <property type="entry name" value="Heme_oxygenase"/>
    <property type="match status" value="1"/>
</dbReference>
<proteinExistence type="predicted"/>
<dbReference type="Gene3D" id="1.20.910.10">
    <property type="entry name" value="Heme oxygenase-like"/>
    <property type="match status" value="1"/>
</dbReference>
<protein>
    <submittedName>
        <fullName evidence="4">Heme oxygenase-like protein</fullName>
    </submittedName>
</protein>
<dbReference type="GO" id="GO:0046872">
    <property type="term" value="F:metal ion binding"/>
    <property type="evidence" value="ECO:0007669"/>
    <property type="project" value="UniProtKB-KW"/>
</dbReference>
<dbReference type="InterPro" id="IPR016053">
    <property type="entry name" value="Haem_Oase-like"/>
</dbReference>
<dbReference type="InterPro" id="IPR002051">
    <property type="entry name" value="Haem_Oase"/>
</dbReference>
<name>A0AAN6ZG40_9PEZI</name>
<dbReference type="GO" id="GO:0006788">
    <property type="term" value="P:heme oxidation"/>
    <property type="evidence" value="ECO:0007669"/>
    <property type="project" value="InterPro"/>
</dbReference>
<evidence type="ECO:0000256" key="2">
    <source>
        <dbReference type="ARBA" id="ARBA00022723"/>
    </source>
</evidence>
<dbReference type="EMBL" id="MU853402">
    <property type="protein sequence ID" value="KAK4137900.1"/>
    <property type="molecule type" value="Genomic_DNA"/>
</dbReference>
<reference evidence="4" key="1">
    <citation type="journal article" date="2023" name="Mol. Phylogenet. Evol.">
        <title>Genome-scale phylogeny and comparative genomics of the fungal order Sordariales.</title>
        <authorList>
            <person name="Hensen N."/>
            <person name="Bonometti L."/>
            <person name="Westerberg I."/>
            <person name="Brannstrom I.O."/>
            <person name="Guillou S."/>
            <person name="Cros-Aarteil S."/>
            <person name="Calhoun S."/>
            <person name="Haridas S."/>
            <person name="Kuo A."/>
            <person name="Mondo S."/>
            <person name="Pangilinan J."/>
            <person name="Riley R."/>
            <person name="LaButti K."/>
            <person name="Andreopoulos B."/>
            <person name="Lipzen A."/>
            <person name="Chen C."/>
            <person name="Yan M."/>
            <person name="Daum C."/>
            <person name="Ng V."/>
            <person name="Clum A."/>
            <person name="Steindorff A."/>
            <person name="Ohm R.A."/>
            <person name="Martin F."/>
            <person name="Silar P."/>
            <person name="Natvig D.O."/>
            <person name="Lalanne C."/>
            <person name="Gautier V."/>
            <person name="Ament-Velasquez S.L."/>
            <person name="Kruys A."/>
            <person name="Hutchinson M.I."/>
            <person name="Powell A.J."/>
            <person name="Barry K."/>
            <person name="Miller A.N."/>
            <person name="Grigoriev I.V."/>
            <person name="Debuchy R."/>
            <person name="Gladieux P."/>
            <person name="Hiltunen Thoren M."/>
            <person name="Johannesson H."/>
        </authorList>
    </citation>
    <scope>NUCLEOTIDE SEQUENCE</scope>
    <source>
        <strain evidence="4">CBS 123565</strain>
    </source>
</reference>
<evidence type="ECO:0000313" key="4">
    <source>
        <dbReference type="EMBL" id="KAK4137900.1"/>
    </source>
</evidence>
<evidence type="ECO:0000256" key="1">
    <source>
        <dbReference type="ARBA" id="ARBA00022617"/>
    </source>
</evidence>
<keyword evidence="1" id="KW-0349">Heme</keyword>
<dbReference type="PANTHER" id="PTHR10720">
    <property type="entry name" value="HEME OXYGENASE"/>
    <property type="match status" value="1"/>
</dbReference>
<comment type="caution">
    <text evidence="4">The sequence shown here is derived from an EMBL/GenBank/DDBJ whole genome shotgun (WGS) entry which is preliminary data.</text>
</comment>
<reference evidence="4" key="2">
    <citation type="submission" date="2023-05" db="EMBL/GenBank/DDBJ databases">
        <authorList>
            <consortium name="Lawrence Berkeley National Laboratory"/>
            <person name="Steindorff A."/>
            <person name="Hensen N."/>
            <person name="Bonometti L."/>
            <person name="Westerberg I."/>
            <person name="Brannstrom I.O."/>
            <person name="Guillou S."/>
            <person name="Cros-Aarteil S."/>
            <person name="Calhoun S."/>
            <person name="Haridas S."/>
            <person name="Kuo A."/>
            <person name="Mondo S."/>
            <person name="Pangilinan J."/>
            <person name="Riley R."/>
            <person name="Labutti K."/>
            <person name="Andreopoulos B."/>
            <person name="Lipzen A."/>
            <person name="Chen C."/>
            <person name="Yanf M."/>
            <person name="Daum C."/>
            <person name="Ng V."/>
            <person name="Clum A."/>
            <person name="Ohm R."/>
            <person name="Martin F."/>
            <person name="Silar P."/>
            <person name="Natvig D."/>
            <person name="Lalanne C."/>
            <person name="Gautier V."/>
            <person name="Ament-Velasquez S.L."/>
            <person name="Kruys A."/>
            <person name="Hutchinson M.I."/>
            <person name="Powell A.J."/>
            <person name="Barry K."/>
            <person name="Miller A.N."/>
            <person name="Grigoriev I.V."/>
            <person name="Debuchy R."/>
            <person name="Gladieux P."/>
            <person name="Thoren M.H."/>
            <person name="Johannesson H."/>
        </authorList>
    </citation>
    <scope>NUCLEOTIDE SEQUENCE</scope>
    <source>
        <strain evidence="4">CBS 123565</strain>
    </source>
</reference>
<dbReference type="Proteomes" id="UP001304895">
    <property type="component" value="Unassembled WGS sequence"/>
</dbReference>